<name>A0A158I5X1_CABCO</name>
<proteinExistence type="predicted"/>
<evidence type="ECO:0000313" key="2">
    <source>
        <dbReference type="Proteomes" id="UP000054740"/>
    </source>
</evidence>
<dbReference type="Pfam" id="PF10994">
    <property type="entry name" value="DUF2817"/>
    <property type="match status" value="1"/>
</dbReference>
<organism evidence="1 2">
    <name type="scientific">Caballeronia cordobensis</name>
    <name type="common">Burkholderia cordobensis</name>
    <dbReference type="NCBI Taxonomy" id="1353886"/>
    <lineage>
        <taxon>Bacteria</taxon>
        <taxon>Pseudomonadati</taxon>
        <taxon>Pseudomonadota</taxon>
        <taxon>Betaproteobacteria</taxon>
        <taxon>Burkholderiales</taxon>
        <taxon>Burkholderiaceae</taxon>
        <taxon>Caballeronia</taxon>
    </lineage>
</organism>
<dbReference type="Gene3D" id="3.40.630.10">
    <property type="entry name" value="Zn peptidases"/>
    <property type="match status" value="1"/>
</dbReference>
<dbReference type="SUPFAM" id="SSF53187">
    <property type="entry name" value="Zn-dependent exopeptidases"/>
    <property type="match status" value="1"/>
</dbReference>
<dbReference type="EMBL" id="FCNY02000010">
    <property type="protein sequence ID" value="SAL52002.1"/>
    <property type="molecule type" value="Genomic_DNA"/>
</dbReference>
<gene>
    <name evidence="1" type="ORF">AWB70_04281</name>
</gene>
<dbReference type="AlphaFoldDB" id="A0A158I5X1"/>
<reference evidence="2" key="1">
    <citation type="submission" date="2016-01" db="EMBL/GenBank/DDBJ databases">
        <authorList>
            <person name="Peeters C."/>
        </authorList>
    </citation>
    <scope>NUCLEOTIDE SEQUENCE [LARGE SCALE GENOMIC DNA]</scope>
</reference>
<dbReference type="Proteomes" id="UP000054740">
    <property type="component" value="Unassembled WGS sequence"/>
</dbReference>
<evidence type="ECO:0000313" key="1">
    <source>
        <dbReference type="EMBL" id="SAL52002.1"/>
    </source>
</evidence>
<dbReference type="RefSeq" id="WP_053572525.1">
    <property type="nucleotide sequence ID" value="NZ_FCNY02000010.1"/>
</dbReference>
<dbReference type="CDD" id="cd06233">
    <property type="entry name" value="M14-like"/>
    <property type="match status" value="1"/>
</dbReference>
<protein>
    <submittedName>
        <fullName evidence="1">Murein peptide amidase A</fullName>
    </submittedName>
</protein>
<accession>A0A158I5X1</accession>
<sequence>MFFANTDYFSPTYAVARDKFRAAASGAGADLHVYDYDRSPGIEEERLSIDVACLGSATSRHKLVVISGTHGAEGYAGSALQTAWLRLCASRRELDHIGVILVHALNPYGFSYGVRTNEDGIDLNRNFVDFSRGRPENRIYDEVHRFLNADIADADRCSHAEAGLSAARNRLGEDALFDAIARGQYAHPDGVFFGGTRRTWENHTLQRIVQAHLLPAEKVAVIDWHTGIGDYGEAFFLPFADAESDAYRQTTQWWEKDGLPAARPHGRSCPRYQGLVFDGIRKLLPHAEVAGGVIEWGTRGRESGELAIRQDLWLRRFGDRYPREAVVQVRADLLDSFVPTSYVWRNSVLSSGTGIVDKTVDGLIQW</sequence>
<keyword evidence="2" id="KW-1185">Reference proteome</keyword>
<dbReference type="InterPro" id="IPR021259">
    <property type="entry name" value="DUF2817"/>
</dbReference>